<keyword evidence="2" id="KW-1003">Cell membrane</keyword>
<feature type="domain" description="Type II secretion system protein GspF" evidence="8">
    <location>
        <begin position="188"/>
        <end position="316"/>
    </location>
</feature>
<feature type="region of interest" description="Disordered" evidence="6">
    <location>
        <begin position="49"/>
        <end position="72"/>
    </location>
</feature>
<evidence type="ECO:0000256" key="5">
    <source>
        <dbReference type="ARBA" id="ARBA00023136"/>
    </source>
</evidence>
<dbReference type="EMBL" id="PVTD01000002">
    <property type="protein sequence ID" value="PRY25108.1"/>
    <property type="molecule type" value="Genomic_DNA"/>
</dbReference>
<dbReference type="PANTHER" id="PTHR35007">
    <property type="entry name" value="INTEGRAL MEMBRANE PROTEIN-RELATED"/>
    <property type="match status" value="1"/>
</dbReference>
<proteinExistence type="predicted"/>
<comment type="caution">
    <text evidence="9">The sequence shown here is derived from an EMBL/GenBank/DDBJ whole genome shotgun (WGS) entry which is preliminary data.</text>
</comment>
<feature type="transmembrane region" description="Helical" evidence="7">
    <location>
        <begin position="119"/>
        <end position="138"/>
    </location>
</feature>
<comment type="subcellular location">
    <subcellularLocation>
        <location evidence="1">Cell membrane</location>
        <topology evidence="1">Multi-pass membrane protein</topology>
    </subcellularLocation>
</comment>
<name>A0A2T0RVD5_9RHOB</name>
<organism evidence="9 10">
    <name type="scientific">Aliiruegeria haliotis</name>
    <dbReference type="NCBI Taxonomy" id="1280846"/>
    <lineage>
        <taxon>Bacteria</taxon>
        <taxon>Pseudomonadati</taxon>
        <taxon>Pseudomonadota</taxon>
        <taxon>Alphaproteobacteria</taxon>
        <taxon>Rhodobacterales</taxon>
        <taxon>Roseobacteraceae</taxon>
        <taxon>Aliiruegeria</taxon>
    </lineage>
</organism>
<dbReference type="PANTHER" id="PTHR35007:SF2">
    <property type="entry name" value="PILUS ASSEMBLE PROTEIN"/>
    <property type="match status" value="1"/>
</dbReference>
<dbReference type="InterPro" id="IPR018076">
    <property type="entry name" value="T2SS_GspF_dom"/>
</dbReference>
<keyword evidence="5 7" id="KW-0472">Membrane</keyword>
<protein>
    <submittedName>
        <fullName evidence="9">Tight adherence protein C</fullName>
    </submittedName>
</protein>
<accession>A0A2T0RVD5</accession>
<evidence type="ECO:0000313" key="10">
    <source>
        <dbReference type="Proteomes" id="UP000239480"/>
    </source>
</evidence>
<feature type="compositionally biased region" description="Basic and acidic residues" evidence="6">
    <location>
        <begin position="61"/>
        <end position="72"/>
    </location>
</feature>
<gene>
    <name evidence="9" type="ORF">CLV78_102285</name>
</gene>
<evidence type="ECO:0000313" key="9">
    <source>
        <dbReference type="EMBL" id="PRY25108.1"/>
    </source>
</evidence>
<keyword evidence="10" id="KW-1185">Reference proteome</keyword>
<evidence type="ECO:0000256" key="1">
    <source>
        <dbReference type="ARBA" id="ARBA00004651"/>
    </source>
</evidence>
<dbReference type="AlphaFoldDB" id="A0A2T0RVD5"/>
<evidence type="ECO:0000256" key="6">
    <source>
        <dbReference type="SAM" id="MobiDB-lite"/>
    </source>
</evidence>
<evidence type="ECO:0000256" key="3">
    <source>
        <dbReference type="ARBA" id="ARBA00022692"/>
    </source>
</evidence>
<feature type="transmembrane region" description="Helical" evidence="7">
    <location>
        <begin position="20"/>
        <end position="40"/>
    </location>
</feature>
<evidence type="ECO:0000259" key="8">
    <source>
        <dbReference type="Pfam" id="PF00482"/>
    </source>
</evidence>
<evidence type="ECO:0000256" key="4">
    <source>
        <dbReference type="ARBA" id="ARBA00022989"/>
    </source>
</evidence>
<feature type="transmembrane region" description="Helical" evidence="7">
    <location>
        <begin position="150"/>
        <end position="169"/>
    </location>
</feature>
<feature type="transmembrane region" description="Helical" evidence="7">
    <location>
        <begin position="299"/>
        <end position="321"/>
    </location>
</feature>
<sequence length="332" mass="36991">MEFLIQANEWLVANFGELGPLYAVGVLGVVLVALTLPIFLQRREDPLDKLKRQSPSGSGMGRKDKAEKKKLRYESGRADKLDKFSSFLEPQDEKEMSSARLKMLQAGYRSKSAVRTFHFAQFALGIGFLCLGLLYAIITSTTGEVETSQLILSVIIPGAVGYYLPKYWVERRLQSRQQEITNGFPDSLDMMLVCVEAGQSLEQSIIRVAKEIRAGYPALGEEYEMVSHEMKAGKEKIQVLRDMAERCGVPDVASFVTVLIQSTSFGTSIADALRVYASEMRDKRVLRAEEKANVLPTKLTLGTMMFTLPPLLIILIGPSIYEISETLQASNF</sequence>
<evidence type="ECO:0000256" key="2">
    <source>
        <dbReference type="ARBA" id="ARBA00022475"/>
    </source>
</evidence>
<keyword evidence="3 7" id="KW-0812">Transmembrane</keyword>
<dbReference type="OrthoDB" id="9810662at2"/>
<keyword evidence="4 7" id="KW-1133">Transmembrane helix</keyword>
<dbReference type="Proteomes" id="UP000239480">
    <property type="component" value="Unassembled WGS sequence"/>
</dbReference>
<dbReference type="GO" id="GO:0005886">
    <property type="term" value="C:plasma membrane"/>
    <property type="evidence" value="ECO:0007669"/>
    <property type="project" value="UniProtKB-SubCell"/>
</dbReference>
<dbReference type="Pfam" id="PF00482">
    <property type="entry name" value="T2SSF"/>
    <property type="match status" value="1"/>
</dbReference>
<dbReference type="RefSeq" id="WP_106204038.1">
    <property type="nucleotide sequence ID" value="NZ_PVTD01000002.1"/>
</dbReference>
<reference evidence="9 10" key="1">
    <citation type="submission" date="2018-03" db="EMBL/GenBank/DDBJ databases">
        <title>Genomic Encyclopedia of Archaeal and Bacterial Type Strains, Phase II (KMG-II): from individual species to whole genera.</title>
        <authorList>
            <person name="Goeker M."/>
        </authorList>
    </citation>
    <scope>NUCLEOTIDE SEQUENCE [LARGE SCALE GENOMIC DNA]</scope>
    <source>
        <strain evidence="9 10">DSM 29328</strain>
    </source>
</reference>
<evidence type="ECO:0000256" key="7">
    <source>
        <dbReference type="SAM" id="Phobius"/>
    </source>
</evidence>